<comment type="catalytic activity">
    <reaction evidence="4">
        <text>Mo-molybdopterin + L-cysteine + AH2 = thio-Mo-molybdopterin + L-alanine + A + H2O</text>
        <dbReference type="Rhea" id="RHEA:42636"/>
        <dbReference type="ChEBI" id="CHEBI:13193"/>
        <dbReference type="ChEBI" id="CHEBI:15377"/>
        <dbReference type="ChEBI" id="CHEBI:17499"/>
        <dbReference type="ChEBI" id="CHEBI:35235"/>
        <dbReference type="ChEBI" id="CHEBI:57972"/>
        <dbReference type="ChEBI" id="CHEBI:71302"/>
        <dbReference type="ChEBI" id="CHEBI:82685"/>
        <dbReference type="EC" id="2.8.1.9"/>
    </reaction>
</comment>
<sequence length="724" mass="81394">MSSTEVYFDHAGAAAIRDELLESVFSKLKSTKYGNPHSHNSAGKRTLEQIEQSRFRILSLFKTSASDYSVIFTSGATAGLKIVAEYFDYGETSNANFYHSQEIHTSCLGMREYAEQKNVPIVSLKLKEFTDYFQSMEKRNNEVGKSLVAFPAQCNFTGYRMPLNLIEIIKQKLGVNAYVCLDAASFVSTTVLDLSEYKPDFVCISFYKIFGCPTGLGCLLVKKTAEEALLKTYYGGGTVFVAASTENFHVKRKRIEERFEDGTLPYLEIVSLNACFDWLETNGSQKVFSNQPYELAALAFRYMQSAFHSNSSPMFEVYSLTDYTDSTSQGGIISFNMRDSNGHYVGYAEVDSVVTANKFCVRTGCFCNPGACQTFLKLTKQDLLEHFKAGHVCGDNNDLVEGKPTGAIRLSFGPTNTYEEVEKLLKLLNCTFKDRNLTPIELQVHQAIQSGKNIKLEKIRLYPVKSCSYQEVKSWPIEATGLSYDRQWMIIGSTGASITQKREPRLCLITPTVNIEKKTLTLNYPGVKPVTIIFGLKSNQIEAKVCKSRVCGDSVDVNDCGEEVYQWLQNIFGSQGYRLVQQSAVRRQKKEDNKTSLSLANESQYLLVNKNSVSKLMEQMALDDATSTSLDEMIDRFRGNLIVSGLDPFEEEEWESFKVSGIIFKVLGPCSRCQMICVNQSTGERSKEPLTSLVRLRGRKMPFGVHVLTMIEEYGKLELRTSDY</sequence>
<evidence type="ECO:0000256" key="3">
    <source>
        <dbReference type="ARBA" id="ARBA00023150"/>
    </source>
</evidence>
<dbReference type="InterPro" id="IPR015421">
    <property type="entry name" value="PyrdxlP-dep_Trfase_major"/>
</dbReference>
<evidence type="ECO:0000256" key="4">
    <source>
        <dbReference type="HAMAP-Rule" id="MF_03050"/>
    </source>
</evidence>
<dbReference type="AlphaFoldDB" id="A0AA88IB81"/>
<evidence type="ECO:0000259" key="5">
    <source>
        <dbReference type="PROSITE" id="PS51340"/>
    </source>
</evidence>
<dbReference type="SUPFAM" id="SSF50800">
    <property type="entry name" value="PK beta-barrel domain-like"/>
    <property type="match status" value="1"/>
</dbReference>
<dbReference type="GO" id="GO:0030151">
    <property type="term" value="F:molybdenum ion binding"/>
    <property type="evidence" value="ECO:0007669"/>
    <property type="project" value="UniProtKB-UniRule"/>
</dbReference>
<dbReference type="Gene3D" id="3.40.640.10">
    <property type="entry name" value="Type I PLP-dependent aspartate aminotransferase-like (Major domain)"/>
    <property type="match status" value="1"/>
</dbReference>
<comment type="similarity">
    <text evidence="4">Belongs to the class-V pyridoxal-phosphate-dependent aminotransferase family. MOCOS subfamily.</text>
</comment>
<dbReference type="HAMAP" id="MF_03050">
    <property type="entry name" value="MOCOS"/>
    <property type="match status" value="1"/>
</dbReference>
<dbReference type="Pfam" id="PF00266">
    <property type="entry name" value="Aminotran_5"/>
    <property type="match status" value="1"/>
</dbReference>
<feature type="modified residue" description="N6-(pyridoxal phosphate)lysine" evidence="4">
    <location>
        <position position="208"/>
    </location>
</feature>
<dbReference type="PROSITE" id="PS51340">
    <property type="entry name" value="MOSC"/>
    <property type="match status" value="1"/>
</dbReference>
<gene>
    <name evidence="6" type="ORF">QYM36_003343</name>
</gene>
<dbReference type="InterPro" id="IPR005302">
    <property type="entry name" value="MoCF_Sase_C"/>
</dbReference>
<dbReference type="InterPro" id="IPR028886">
    <property type="entry name" value="MoCo_sulfurase"/>
</dbReference>
<dbReference type="InterPro" id="IPR015424">
    <property type="entry name" value="PyrdxlP-dep_Trfase"/>
</dbReference>
<keyword evidence="7" id="KW-1185">Reference proteome</keyword>
<dbReference type="GO" id="GO:0016829">
    <property type="term" value="F:lyase activity"/>
    <property type="evidence" value="ECO:0007669"/>
    <property type="project" value="UniProtKB-UniRule"/>
</dbReference>
<comment type="caution">
    <text evidence="6">The sequence shown here is derived from an EMBL/GenBank/DDBJ whole genome shotgun (WGS) entry which is preliminary data.</text>
</comment>
<comment type="cofactor">
    <cofactor evidence="4">
        <name>pyridoxal 5'-phosphate</name>
        <dbReference type="ChEBI" id="CHEBI:597326"/>
    </cofactor>
</comment>
<feature type="active site" evidence="4">
    <location>
        <position position="367"/>
    </location>
</feature>
<keyword evidence="2 4" id="KW-0663">Pyridoxal phosphate</keyword>
<keyword evidence="3 4" id="KW-0501">Molybdenum cofactor biosynthesis</keyword>
<dbReference type="GO" id="GO:0030170">
    <property type="term" value="F:pyridoxal phosphate binding"/>
    <property type="evidence" value="ECO:0007669"/>
    <property type="project" value="UniProtKB-UniRule"/>
</dbReference>
<name>A0AA88IB81_ARTSF</name>
<dbReference type="GO" id="GO:0008265">
    <property type="term" value="F:molybdenum cofactor sulfurtransferase activity"/>
    <property type="evidence" value="ECO:0007669"/>
    <property type="project" value="UniProtKB-UniRule"/>
</dbReference>
<feature type="domain" description="MOSC" evidence="5">
    <location>
        <begin position="577"/>
        <end position="724"/>
    </location>
</feature>
<dbReference type="SUPFAM" id="SSF53383">
    <property type="entry name" value="PLP-dependent transferases"/>
    <property type="match status" value="1"/>
</dbReference>
<dbReference type="SUPFAM" id="SSF141673">
    <property type="entry name" value="MOSC N-terminal domain-like"/>
    <property type="match status" value="1"/>
</dbReference>
<accession>A0AA88IB81</accession>
<dbReference type="GO" id="GO:0006777">
    <property type="term" value="P:Mo-molybdopterin cofactor biosynthetic process"/>
    <property type="evidence" value="ECO:0007669"/>
    <property type="project" value="UniProtKB-UniRule"/>
</dbReference>
<reference evidence="6" key="1">
    <citation type="submission" date="2023-07" db="EMBL/GenBank/DDBJ databases">
        <title>Chromosome-level genome assembly of Artemia franciscana.</title>
        <authorList>
            <person name="Jo E."/>
        </authorList>
    </citation>
    <scope>NUCLEOTIDE SEQUENCE</scope>
    <source>
        <tissue evidence="6">Whole body</tissue>
    </source>
</reference>
<dbReference type="InterPro" id="IPR000192">
    <property type="entry name" value="Aminotrans_V_dom"/>
</dbReference>
<dbReference type="InterPro" id="IPR015422">
    <property type="entry name" value="PyrdxlP-dep_Trfase_small"/>
</dbReference>
<keyword evidence="1 4" id="KW-0808">Transferase</keyword>
<dbReference type="PANTHER" id="PTHR14237">
    <property type="entry name" value="MOLYBDOPTERIN COFACTOR SULFURASE MOSC"/>
    <property type="match status" value="1"/>
</dbReference>
<dbReference type="EMBL" id="JAVRJZ010000006">
    <property type="protein sequence ID" value="KAK2721021.1"/>
    <property type="molecule type" value="Genomic_DNA"/>
</dbReference>
<dbReference type="Pfam" id="PF03473">
    <property type="entry name" value="MOSC"/>
    <property type="match status" value="1"/>
</dbReference>
<evidence type="ECO:0000313" key="6">
    <source>
        <dbReference type="EMBL" id="KAK2721021.1"/>
    </source>
</evidence>
<dbReference type="Gene3D" id="3.90.1150.10">
    <property type="entry name" value="Aspartate Aminotransferase, domain 1"/>
    <property type="match status" value="1"/>
</dbReference>
<dbReference type="Proteomes" id="UP001187531">
    <property type="component" value="Unassembled WGS sequence"/>
</dbReference>
<protein>
    <recommendedName>
        <fullName evidence="4">Molybdenum cofactor sulfurase</fullName>
        <shortName evidence="4">MCS</shortName>
        <shortName evidence="4">MOS</shortName>
        <shortName evidence="4">MoCo sulfurase</shortName>
        <ecNumber evidence="4">2.8.1.9</ecNumber>
    </recommendedName>
    <alternativeName>
        <fullName evidence="4">Molybdenum cofactor sulfurtransferase</fullName>
    </alternativeName>
</protein>
<dbReference type="PANTHER" id="PTHR14237:SF80">
    <property type="entry name" value="MOLYBDENUM COFACTOR SULFURASE"/>
    <property type="match status" value="1"/>
</dbReference>
<dbReference type="Pfam" id="PF03476">
    <property type="entry name" value="MOSC_N"/>
    <property type="match status" value="1"/>
</dbReference>
<evidence type="ECO:0000256" key="1">
    <source>
        <dbReference type="ARBA" id="ARBA00022679"/>
    </source>
</evidence>
<evidence type="ECO:0000313" key="7">
    <source>
        <dbReference type="Proteomes" id="UP001187531"/>
    </source>
</evidence>
<evidence type="ECO:0000256" key="2">
    <source>
        <dbReference type="ARBA" id="ARBA00022898"/>
    </source>
</evidence>
<dbReference type="InterPro" id="IPR011037">
    <property type="entry name" value="Pyrv_Knase-like_insert_dom_sf"/>
</dbReference>
<proteinExistence type="inferred from homology"/>
<organism evidence="6 7">
    <name type="scientific">Artemia franciscana</name>
    <name type="common">Brine shrimp</name>
    <name type="synonym">Artemia sanfranciscana</name>
    <dbReference type="NCBI Taxonomy" id="6661"/>
    <lineage>
        <taxon>Eukaryota</taxon>
        <taxon>Metazoa</taxon>
        <taxon>Ecdysozoa</taxon>
        <taxon>Arthropoda</taxon>
        <taxon>Crustacea</taxon>
        <taxon>Branchiopoda</taxon>
        <taxon>Anostraca</taxon>
        <taxon>Artemiidae</taxon>
        <taxon>Artemia</taxon>
    </lineage>
</organism>
<dbReference type="EC" id="2.8.1.9" evidence="4"/>
<comment type="function">
    <text evidence="4">Sulfurates the molybdenum cofactor. Sulfation of molybdenum is essential for xanthine dehydrogenase (XDH) and aldehyde oxidase (ADO) enzymes in which molybdenum cofactor is liganded by 1 oxygen and 1 sulfur atom in active form.</text>
</comment>
<dbReference type="InterPro" id="IPR005303">
    <property type="entry name" value="MOCOS_middle"/>
</dbReference>